<sequence>MAADRSKKIKMNKINNIHASTATDIGDRSCYVLTNFSQILKQILIGLPVKSLNSCARVCKIWNDAVQKIKKLRCPFYWNYFEGEEESPDSQNRLLESIQFTIENLPIEPETMIVYYTSVLLDTTCTSATVLTKSRSKRRIQKECSDVSEFFQNLLPRSCQTTAVAADGIIGTSSSLKKTKEFENKCALSFICFAKQSTFSFHSIQLDVKQGTKLGELWNSNEETSCSNFIPPGETVKSVFFFSDDVTCPQEMGFALYKEYNQPLIAGGFVDSLVFPSLLHDINHRHDLPTICCVALCGEMVKIASIIIRDDVCDKPAVEACMKELKSHNLPEERSFAFMFACVGRGENHYGEADVESVIFRKYFPKTPLLGLFGNGEVGFKYPLPPIVSKEIDGTEIHDFVNDSRRYLTRHPPKLYHAYTTVLCLVSLP</sequence>
<name>A0AAN8JQL4_PATCE</name>
<keyword evidence="3" id="KW-1185">Reference proteome</keyword>
<feature type="domain" description="FIST C-domain" evidence="1">
    <location>
        <begin position="253"/>
        <end position="381"/>
    </location>
</feature>
<dbReference type="PANTHER" id="PTHR14939:SF5">
    <property type="entry name" value="F-BOX ONLY PROTEIN 22"/>
    <property type="match status" value="1"/>
</dbReference>
<proteinExistence type="predicted"/>
<accession>A0AAN8JQL4</accession>
<protein>
    <recommendedName>
        <fullName evidence="1">FIST C-domain domain-containing protein</fullName>
    </recommendedName>
</protein>
<gene>
    <name evidence="2" type="ORF">SNE40_011729</name>
</gene>
<dbReference type="InterPro" id="IPR036047">
    <property type="entry name" value="F-box-like_dom_sf"/>
</dbReference>
<organism evidence="2 3">
    <name type="scientific">Patella caerulea</name>
    <name type="common">Rayed Mediterranean limpet</name>
    <dbReference type="NCBI Taxonomy" id="87958"/>
    <lineage>
        <taxon>Eukaryota</taxon>
        <taxon>Metazoa</taxon>
        <taxon>Spiralia</taxon>
        <taxon>Lophotrochozoa</taxon>
        <taxon>Mollusca</taxon>
        <taxon>Gastropoda</taxon>
        <taxon>Patellogastropoda</taxon>
        <taxon>Patelloidea</taxon>
        <taxon>Patellidae</taxon>
        <taxon>Patella</taxon>
    </lineage>
</organism>
<dbReference type="SUPFAM" id="SSF81383">
    <property type="entry name" value="F-box domain"/>
    <property type="match status" value="1"/>
</dbReference>
<evidence type="ECO:0000313" key="2">
    <source>
        <dbReference type="EMBL" id="KAK6179344.1"/>
    </source>
</evidence>
<dbReference type="Proteomes" id="UP001347796">
    <property type="component" value="Unassembled WGS sequence"/>
</dbReference>
<dbReference type="InterPro" id="IPR001810">
    <property type="entry name" value="F-box_dom"/>
</dbReference>
<reference evidence="2 3" key="1">
    <citation type="submission" date="2024-01" db="EMBL/GenBank/DDBJ databases">
        <title>The genome of the rayed Mediterranean limpet Patella caerulea (Linnaeus, 1758).</title>
        <authorList>
            <person name="Anh-Thu Weber A."/>
            <person name="Halstead-Nussloch G."/>
        </authorList>
    </citation>
    <scope>NUCLEOTIDE SEQUENCE [LARGE SCALE GENOMIC DNA]</scope>
    <source>
        <strain evidence="2">AATW-2023a</strain>
        <tissue evidence="2">Whole specimen</tissue>
    </source>
</reference>
<dbReference type="AlphaFoldDB" id="A0AAN8JQL4"/>
<dbReference type="EMBL" id="JAZGQO010000008">
    <property type="protein sequence ID" value="KAK6179344.1"/>
    <property type="molecule type" value="Genomic_DNA"/>
</dbReference>
<comment type="caution">
    <text evidence="2">The sequence shown here is derived from an EMBL/GenBank/DDBJ whole genome shotgun (WGS) entry which is preliminary data.</text>
</comment>
<evidence type="ECO:0000259" key="1">
    <source>
        <dbReference type="SMART" id="SM01204"/>
    </source>
</evidence>
<dbReference type="PANTHER" id="PTHR14939">
    <property type="entry name" value="F-BOX ONLY PROTEIN 22"/>
    <property type="match status" value="1"/>
</dbReference>
<dbReference type="GO" id="GO:0032436">
    <property type="term" value="P:positive regulation of proteasomal ubiquitin-dependent protein catabolic process"/>
    <property type="evidence" value="ECO:0007669"/>
    <property type="project" value="TreeGrafter"/>
</dbReference>
<evidence type="ECO:0000313" key="3">
    <source>
        <dbReference type="Proteomes" id="UP001347796"/>
    </source>
</evidence>
<dbReference type="InterPro" id="IPR019494">
    <property type="entry name" value="FIST_C"/>
</dbReference>
<dbReference type="SMART" id="SM01204">
    <property type="entry name" value="FIST_C"/>
    <property type="match status" value="1"/>
</dbReference>
<dbReference type="Pfam" id="PF00646">
    <property type="entry name" value="F-box"/>
    <property type="match status" value="1"/>
</dbReference>
<dbReference type="GO" id="GO:0000209">
    <property type="term" value="P:protein polyubiquitination"/>
    <property type="evidence" value="ECO:0007669"/>
    <property type="project" value="TreeGrafter"/>
</dbReference>